<feature type="compositionally biased region" description="Polar residues" evidence="1">
    <location>
        <begin position="2415"/>
        <end position="2425"/>
    </location>
</feature>
<gene>
    <name evidence="2" type="ORF">ACHAXA_006892</name>
</gene>
<accession>A0ABD3SD52</accession>
<feature type="compositionally biased region" description="Low complexity" evidence="1">
    <location>
        <begin position="307"/>
        <end position="317"/>
    </location>
</feature>
<organism evidence="2 3">
    <name type="scientific">Cyclostephanos tholiformis</name>
    <dbReference type="NCBI Taxonomy" id="382380"/>
    <lineage>
        <taxon>Eukaryota</taxon>
        <taxon>Sar</taxon>
        <taxon>Stramenopiles</taxon>
        <taxon>Ochrophyta</taxon>
        <taxon>Bacillariophyta</taxon>
        <taxon>Coscinodiscophyceae</taxon>
        <taxon>Thalassiosirophycidae</taxon>
        <taxon>Stephanodiscales</taxon>
        <taxon>Stephanodiscaceae</taxon>
        <taxon>Cyclostephanos</taxon>
    </lineage>
</organism>
<feature type="compositionally biased region" description="Acidic residues" evidence="1">
    <location>
        <begin position="166"/>
        <end position="175"/>
    </location>
</feature>
<evidence type="ECO:0000256" key="1">
    <source>
        <dbReference type="SAM" id="MobiDB-lite"/>
    </source>
</evidence>
<feature type="region of interest" description="Disordered" evidence="1">
    <location>
        <begin position="289"/>
        <end position="318"/>
    </location>
</feature>
<sequence length="2425" mass="264083">YANERDVVDQSTMSSSSWFEEDDEALLSRLLLPPPCDSDDGDDQDDDLDACLDRLRVRLTHDVRRAVSDGWWEGLVGVASDFGFATIATLPTVNTPPVIDVEDEREEASFPRAFDSTGGRVHVRALTDLLGLGRGRAVRLTLASLRSFATARRGTARTNSALPREDEGDYDDDDDERESLRLRSLLGTGELFRRRGLFRLLLRLSCGPALSGMGASGSPRSVDDLRGGASVVGGILEGGDDCLLAVRSAAAEAMSVLLYERIDGGATRRDMFMIAHAASCCDSFEFGKAPSSPTTRRSKRGAGGGRSSSTYPSPGSSDADLTRCRLDGLWALICAGSVGLWRTGVGVSDGGDWVANHPLLAGINAPDADGRGRRARDELEALCLKLSTLGERARDRRGAAYVARDFDSEDDDDGELWGVRAPEAIALLSLGLLLRLAGLQRPQDEFFTKLDGWGEKYAQIANDECGAFAYLYRVMESMVQDPLVGNSLKKRRIGIDALVSNMLKRGEFEMAIHGKLLALEENGEKSDDWVVSDAASVVHASIGREILSGTIRVFRDELLSLQSHSSAVDNIGMLSDLASMIYRNSRILCEQFWSDWDVFCQQESDGVGNENGGIIDGGEPICYLLDASHSMAVMTLVELKTKGPQQAVIHYLKPLSTFLCLIASLCAVPSTVKSILTSEFLPEGLLESVMSVLVALAPLVSSLNKTHGQVSAEDRSTVRCATAAIQSISTLAYLGGEEAKDWIRKSLQSPAAASGGPRMIWHIASNVLPYTQNALENECAKHTASALNLLVDLLEGADAAFQINVCACLTPANRNSFRTDDATSGFSSFVASGSGSEITLASMTILNCFASQLIRNVFHPRIASSGTVHDYIATVGGGVLVALDVLSTFVSCGEISFPTFKVQVATAHVILSSVMATLVSLKQIIYLHEDDDVRGLALITRNDIIGALSSSTPLGQVVAFLATAPTSLTLIKNTLSLSELSQAMDSAAVQYLENKQDTTYGAWGKFVTPKRACQRASARRFNENSAEHSDDLFRNVQDDADSDLIDVGINALSLLLVWGQHAEDMAKSLPDQSLLRFSPCMLLLSKASPTSLQPHSAHITLNIANLNLISRLVNFADDGLGLKSALLSTKIIKMCVKHACVAKDISLDIARSLGFIDLRVALGGGSHIFNVLLCTLDKLICDGSSQSYLHGTEQQVLMASILLETIAVSVSAQPDLAKLILLGDEKQENWRLLDKISLCIVGTIDIMYNPSEDEESGRYDSLLVLRCLLTCSCLKVISELWTCCRLTCNHNYKSDSVHACGTVTSYLANASSSGSTSLVGSIVDLSRALLLAIMSLKEKSSMQDEVSTAVINRKGVLLDLLTLSLDIISVETNVRLRDNSKGGTKFVEDLVDSEPMKCWKVLLASGDAAASAATAWLKYSSNWNVSSFLHANPPEEDIPTSSWCSFGSALGLTKAILLNDVDSADSFIRCNALHTLARSGASFSSTWAIFVEVVTANMIATRPSNEVYALTTTLAETTIASLASISESKMISESLLSSRGFLFESGDTKPLGELCSLLLFSITAWRDFATADSAPIIPRNVFEMMRVLYESASKIFATTQLGSVAPSNQMVVCLIRLRLLTSALVLISAFESSEIPHDDMTAYNHLRIGFVDLAVKALQSLQYGNKNEPDDHAVDAELTEHGFAHAKYGYTFDATPENIDADSSFQLLRASLSLLLRLAPTMLGSTSNMGLYHRYTFGVDFAACLKESNAIHSLQYHLGAASNVASLTYDIVYAGAPTWPVAIIHNNAVDIVHSITVFFRTLTDSGSMVVDILLLLLENRCFGSLIDIPLWKISKKKWMSSSPDEAISTVARHRGYYTNFSMQGGNASSSRKKRPLWQKDSVHSIWREVISIFSSLMRSVKCQAETYAKVDEQIMRQLNQVYSVVLNFLCTYEDELFSCFLSMSSEARSQVILAGGKTKSSSFSSIKPSSFAFTPNLIKEAADVSSLFAELCKGDSKITLSNQCSGIYRRLLATSLELAKIMSLFLGSIGNARELFLALSSANAILAPSAMFDHPMLAEGIPNARHEAIRNAHFAHSCCILATVQDFADSHIATTKAVESAVGKDASLEKSFQIFVNNKLIVEVEWVAGQCLLNALSVLADSHPASDSFIFFTHEEFARLDVASVIRPGTTVALCPQMQFRRYCINQNVGAVQYARTIDCDRSTRTISVEYAESGLVAQNVPWSSIIGVEDVSKMQFVFSYGPSPTSIGDTDNHDQTSLGHLILALNWCRHVASVSSTDNVNKCSRNLIKCVVERAVSLLCTEVLLYDDMRDKEFYDDNISRKLNMQLLDLFEFMDTKSTSRCTPPRIKSLASVMDEDKLESVRRNLKHHLQAAACLREEEQKLWRLNNAGWDSTSFWGNSSTKRQGRRSPFRLTRSSSVEFPKP</sequence>
<evidence type="ECO:0000313" key="3">
    <source>
        <dbReference type="Proteomes" id="UP001530377"/>
    </source>
</evidence>
<feature type="non-terminal residue" evidence="2">
    <location>
        <position position="1"/>
    </location>
</feature>
<protein>
    <submittedName>
        <fullName evidence="2">Uncharacterized protein</fullName>
    </submittedName>
</protein>
<reference evidence="2 3" key="1">
    <citation type="submission" date="2024-10" db="EMBL/GenBank/DDBJ databases">
        <title>Updated reference genomes for cyclostephanoid diatoms.</title>
        <authorList>
            <person name="Roberts W.R."/>
            <person name="Alverson A.J."/>
        </authorList>
    </citation>
    <scope>NUCLEOTIDE SEQUENCE [LARGE SCALE GENOMIC DNA]</scope>
    <source>
        <strain evidence="2 3">AJA228-03</strain>
    </source>
</reference>
<proteinExistence type="predicted"/>
<name>A0ABD3SD52_9STRA</name>
<dbReference type="EMBL" id="JALLPB020000065">
    <property type="protein sequence ID" value="KAL3822464.1"/>
    <property type="molecule type" value="Genomic_DNA"/>
</dbReference>
<feature type="region of interest" description="Disordered" evidence="1">
    <location>
        <begin position="2400"/>
        <end position="2425"/>
    </location>
</feature>
<evidence type="ECO:0000313" key="2">
    <source>
        <dbReference type="EMBL" id="KAL3822464.1"/>
    </source>
</evidence>
<feature type="region of interest" description="Disordered" evidence="1">
    <location>
        <begin position="156"/>
        <end position="175"/>
    </location>
</feature>
<keyword evidence="3" id="KW-1185">Reference proteome</keyword>
<dbReference type="Proteomes" id="UP001530377">
    <property type="component" value="Unassembled WGS sequence"/>
</dbReference>
<comment type="caution">
    <text evidence="2">The sequence shown here is derived from an EMBL/GenBank/DDBJ whole genome shotgun (WGS) entry which is preliminary data.</text>
</comment>